<proteinExistence type="predicted"/>
<dbReference type="SUPFAM" id="SSF53335">
    <property type="entry name" value="S-adenosyl-L-methionine-dependent methyltransferases"/>
    <property type="match status" value="1"/>
</dbReference>
<keyword evidence="2" id="KW-0808">Transferase</keyword>
<gene>
    <name evidence="2" type="primary">pmtA</name>
    <name evidence="2" type="ORF">JCM17845_07950</name>
</gene>
<dbReference type="PANTHER" id="PTHR45036:SF1">
    <property type="entry name" value="METHYLTRANSFERASE LIKE 7A"/>
    <property type="match status" value="1"/>
</dbReference>
<keyword evidence="2" id="KW-0489">Methyltransferase</keyword>
<dbReference type="Gene3D" id="3.40.50.150">
    <property type="entry name" value="Vaccinia Virus protein VP39"/>
    <property type="match status" value="1"/>
</dbReference>
<dbReference type="Pfam" id="PF08241">
    <property type="entry name" value="Methyltransf_11"/>
    <property type="match status" value="1"/>
</dbReference>
<dbReference type="GO" id="GO:0008757">
    <property type="term" value="F:S-adenosylmethionine-dependent methyltransferase activity"/>
    <property type="evidence" value="ECO:0007669"/>
    <property type="project" value="InterPro"/>
</dbReference>
<name>A0A5A7MW71_9PROT</name>
<reference evidence="2 3" key="1">
    <citation type="submission" date="2019-09" db="EMBL/GenBank/DDBJ databases">
        <title>NBRP : Genome information of microbial organism related human and environment.</title>
        <authorList>
            <person name="Hattori M."/>
            <person name="Oshima K."/>
            <person name="Inaba H."/>
            <person name="Suda W."/>
            <person name="Sakamoto M."/>
            <person name="Iino T."/>
            <person name="Kitahara M."/>
            <person name="Oshida Y."/>
            <person name="Iida T."/>
            <person name="Kudo T."/>
            <person name="Itoh T."/>
            <person name="Ohkuma M."/>
        </authorList>
    </citation>
    <scope>NUCLEOTIDE SEQUENCE [LARGE SCALE GENOMIC DNA]</scope>
    <source>
        <strain evidence="2 3">Mie-1</strain>
    </source>
</reference>
<sequence>MGFYNTHILPVLIEHACAANPVRVQRQKLVPRASGRVVEIGLGTGHNLPFYDPDKVSSVVGVDPAGEMLEKAKQRAGQVAFPVEMAALSGENLPFEDASMDTVLVTYSLCSIPDPLQALLEMRRVLRPNGRLFFAEHGAAPDEAVAHWQGRLERWFWPKIAGGCHLTRRPDQLITEAGFSLEHLDRLYLPKTPKTLGFNYIGSARPR</sequence>
<comment type="caution">
    <text evidence="2">The sequence shown here is derived from an EMBL/GenBank/DDBJ whole genome shotgun (WGS) entry which is preliminary data.</text>
</comment>
<dbReference type="InterPro" id="IPR029063">
    <property type="entry name" value="SAM-dependent_MTases_sf"/>
</dbReference>
<accession>A0A5A7MW71</accession>
<dbReference type="AlphaFoldDB" id="A0A5A7MW71"/>
<organism evidence="2 3">
    <name type="scientific">Iodidimonas gelatinilytica</name>
    <dbReference type="NCBI Taxonomy" id="1236966"/>
    <lineage>
        <taxon>Bacteria</taxon>
        <taxon>Pseudomonadati</taxon>
        <taxon>Pseudomonadota</taxon>
        <taxon>Alphaproteobacteria</taxon>
        <taxon>Iodidimonadales</taxon>
        <taxon>Iodidimonadaceae</taxon>
        <taxon>Iodidimonas</taxon>
    </lineage>
</organism>
<evidence type="ECO:0000313" key="3">
    <source>
        <dbReference type="Proteomes" id="UP000325187"/>
    </source>
</evidence>
<dbReference type="GO" id="GO:0032259">
    <property type="term" value="P:methylation"/>
    <property type="evidence" value="ECO:0007669"/>
    <property type="project" value="UniProtKB-KW"/>
</dbReference>
<dbReference type="EMBL" id="BKCM01000003">
    <property type="protein sequence ID" value="GER00172.1"/>
    <property type="molecule type" value="Genomic_DNA"/>
</dbReference>
<keyword evidence="3" id="KW-1185">Reference proteome</keyword>
<dbReference type="PANTHER" id="PTHR45036">
    <property type="entry name" value="METHYLTRANSFERASE LIKE 7B"/>
    <property type="match status" value="1"/>
</dbReference>
<evidence type="ECO:0000313" key="2">
    <source>
        <dbReference type="EMBL" id="GER00172.1"/>
    </source>
</evidence>
<dbReference type="Proteomes" id="UP000325187">
    <property type="component" value="Unassembled WGS sequence"/>
</dbReference>
<protein>
    <submittedName>
        <fullName evidence="2">Phospholipid methyltransferase</fullName>
    </submittedName>
</protein>
<dbReference type="CDD" id="cd02440">
    <property type="entry name" value="AdoMet_MTases"/>
    <property type="match status" value="1"/>
</dbReference>
<dbReference type="InterPro" id="IPR013216">
    <property type="entry name" value="Methyltransf_11"/>
</dbReference>
<evidence type="ECO:0000259" key="1">
    <source>
        <dbReference type="Pfam" id="PF08241"/>
    </source>
</evidence>
<feature type="domain" description="Methyltransferase type 11" evidence="1">
    <location>
        <begin position="38"/>
        <end position="134"/>
    </location>
</feature>
<dbReference type="InterPro" id="IPR052356">
    <property type="entry name" value="Thiol_S-MT"/>
</dbReference>